<sequence length="250" mass="28648">MFTIPLPGTRPLSDTFSYSVSPLYELAASLHTLAQPNPPERFSHWAGEKLSHIQVARMTKDWEYVLPLFRYGIPDTFDPFQTKGVMSINDLYDYFFTLPTEQFVTSLHPLLEQWNQRHAEPPIFSDLREDSDYVKGRFSLFVSSYWQLSFETNWEGIAPLFVNEAERIHASLDSPQSLVALLQSILPACYYDPDTHRIACPTDGPSYEVQHLVLYPSHYYFAEPLLTKKGVNGHLLYSFTALADSTKNAL</sequence>
<proteinExistence type="predicted"/>
<evidence type="ECO:0000313" key="1">
    <source>
        <dbReference type="EMBL" id="WNC12412.1"/>
    </source>
</evidence>
<evidence type="ECO:0000313" key="2">
    <source>
        <dbReference type="Proteomes" id="UP001256827"/>
    </source>
</evidence>
<dbReference type="RefSeq" id="WP_310763802.1">
    <property type="nucleotide sequence ID" value="NZ_CP134050.1"/>
</dbReference>
<keyword evidence="2" id="KW-1185">Reference proteome</keyword>
<name>A0ABY9SX59_BREBE</name>
<reference evidence="1 2" key="1">
    <citation type="submission" date="2023-09" db="EMBL/GenBank/DDBJ databases">
        <title>Complete Genome and Methylome dissection of Bacillus brevis NEB573 original source of BbsI restriction endonuclease.</title>
        <authorList>
            <person name="Fomenkov A."/>
            <person name="Roberts R.D."/>
        </authorList>
    </citation>
    <scope>NUCLEOTIDE SEQUENCE [LARGE SCALE GENOMIC DNA]</scope>
    <source>
        <strain evidence="1 2">NEB573</strain>
    </source>
</reference>
<organism evidence="1 2">
    <name type="scientific">Brevibacillus brevis</name>
    <name type="common">Bacillus brevis</name>
    <dbReference type="NCBI Taxonomy" id="1393"/>
    <lineage>
        <taxon>Bacteria</taxon>
        <taxon>Bacillati</taxon>
        <taxon>Bacillota</taxon>
        <taxon>Bacilli</taxon>
        <taxon>Bacillales</taxon>
        <taxon>Paenibacillaceae</taxon>
        <taxon>Brevibacillus</taxon>
    </lineage>
</organism>
<gene>
    <name evidence="1" type="ORF">RGB73_16895</name>
</gene>
<accession>A0ABY9SX59</accession>
<dbReference type="Proteomes" id="UP001256827">
    <property type="component" value="Chromosome"/>
</dbReference>
<dbReference type="EMBL" id="CP134050">
    <property type="protein sequence ID" value="WNC12412.1"/>
    <property type="molecule type" value="Genomic_DNA"/>
</dbReference>
<protein>
    <submittedName>
        <fullName evidence="1">Uncharacterized protein</fullName>
    </submittedName>
</protein>